<proteinExistence type="predicted"/>
<dbReference type="Gene3D" id="1.10.150.690">
    <property type="entry name" value="DUF2063"/>
    <property type="match status" value="1"/>
</dbReference>
<gene>
    <name evidence="2" type="ORF">EOK75_19365</name>
</gene>
<sequence length="242" mass="26041">MITFSEFAAALTAPELPRPADLIDASGRQATSRYDIYRNNVTVGLTDALAANFPVVRDLVGPEFFSAMAREYLRHHPPRLPIMALYGDDFADWLVTFAPVSSLPYLPGVARLEALRRHATHAADATPLEPTALAEVSPEKLGGLRLRPHPSARWLTDAQPVLAIWNRHNGQTEANDPAGEILLCRPAMMVLQVAAPAGTCATMDALAAGLPLRKALPTNADHGAIFAAIFATCALQAMPQPH</sequence>
<protein>
    <submittedName>
        <fullName evidence="2">DUF2063 domain-containing protein</fullName>
    </submittedName>
</protein>
<dbReference type="InterPro" id="IPR018640">
    <property type="entry name" value="DUF2063"/>
</dbReference>
<keyword evidence="3" id="KW-1185">Reference proteome</keyword>
<dbReference type="Proteomes" id="UP000298631">
    <property type="component" value="Plasmid unnamed1"/>
</dbReference>
<dbReference type="KEGG" id="pseb:EOK75_19365"/>
<reference evidence="2 3" key="1">
    <citation type="submission" date="2019-05" db="EMBL/GenBank/DDBJ databases">
        <title>Pseudorhodobacter turbinis sp. nov., isolated from the gut of the Korean turban shell.</title>
        <authorList>
            <person name="Jeong Y.-S."/>
            <person name="Kang W.-R."/>
            <person name="Bae J.-W."/>
        </authorList>
    </citation>
    <scope>NUCLEOTIDE SEQUENCE [LARGE SCALE GENOMIC DNA]</scope>
    <source>
        <strain evidence="2 3">S12M18</strain>
        <plasmid evidence="2 3">unnamed1</plasmid>
    </source>
</reference>
<feature type="domain" description="Putative DNA-binding" evidence="1">
    <location>
        <begin position="5"/>
        <end position="94"/>
    </location>
</feature>
<evidence type="ECO:0000313" key="2">
    <source>
        <dbReference type="EMBL" id="QCO57825.1"/>
    </source>
</evidence>
<geneLocation type="plasmid" evidence="2 3">
    <name>unnamed1</name>
</geneLocation>
<organism evidence="2 3">
    <name type="scientific">Pseudorhodobacter turbinis</name>
    <dbReference type="NCBI Taxonomy" id="2500533"/>
    <lineage>
        <taxon>Bacteria</taxon>
        <taxon>Pseudomonadati</taxon>
        <taxon>Pseudomonadota</taxon>
        <taxon>Alphaproteobacteria</taxon>
        <taxon>Rhodobacterales</taxon>
        <taxon>Paracoccaceae</taxon>
        <taxon>Pseudorhodobacter</taxon>
    </lineage>
</organism>
<evidence type="ECO:0000313" key="3">
    <source>
        <dbReference type="Proteomes" id="UP000298631"/>
    </source>
</evidence>
<dbReference type="Pfam" id="PF09836">
    <property type="entry name" value="DUF2063"/>
    <property type="match status" value="1"/>
</dbReference>
<name>A0A4P8ELX7_9RHOB</name>
<dbReference type="OrthoDB" id="4146344at2"/>
<keyword evidence="2" id="KW-0614">Plasmid</keyword>
<accession>A0A4P8ELX7</accession>
<dbReference type="InterPro" id="IPR044922">
    <property type="entry name" value="DUF2063_N_sf"/>
</dbReference>
<dbReference type="EMBL" id="CP039965">
    <property type="protein sequence ID" value="QCO57825.1"/>
    <property type="molecule type" value="Genomic_DNA"/>
</dbReference>
<dbReference type="RefSeq" id="WP_137195636.1">
    <property type="nucleotide sequence ID" value="NZ_CP039965.1"/>
</dbReference>
<dbReference type="AlphaFoldDB" id="A0A4P8ELX7"/>
<evidence type="ECO:0000259" key="1">
    <source>
        <dbReference type="Pfam" id="PF09836"/>
    </source>
</evidence>